<dbReference type="InterPro" id="IPR011008">
    <property type="entry name" value="Dimeric_a/b-barrel"/>
</dbReference>
<keyword evidence="11" id="KW-1185">Reference proteome</keyword>
<dbReference type="GO" id="GO:0046872">
    <property type="term" value="F:metal ion binding"/>
    <property type="evidence" value="ECO:0007669"/>
    <property type="project" value="UniProtKB-KW"/>
</dbReference>
<evidence type="ECO:0000256" key="6">
    <source>
        <dbReference type="ARBA" id="ARBA00025737"/>
    </source>
</evidence>
<organism evidence="10 11">
    <name type="scientific">Kribbella jiaozuonensis</name>
    <dbReference type="NCBI Taxonomy" id="2575441"/>
    <lineage>
        <taxon>Bacteria</taxon>
        <taxon>Bacillati</taxon>
        <taxon>Actinomycetota</taxon>
        <taxon>Actinomycetes</taxon>
        <taxon>Propionibacteriales</taxon>
        <taxon>Kribbellaceae</taxon>
        <taxon>Kribbella</taxon>
    </lineage>
</organism>
<dbReference type="Pfam" id="PF04261">
    <property type="entry name" value="Dyp_perox_N"/>
    <property type="match status" value="1"/>
</dbReference>
<dbReference type="SUPFAM" id="SSF54909">
    <property type="entry name" value="Dimeric alpha+beta barrel"/>
    <property type="match status" value="1"/>
</dbReference>
<dbReference type="Proteomes" id="UP000305836">
    <property type="component" value="Unassembled WGS sequence"/>
</dbReference>
<gene>
    <name evidence="10" type="ORF">FDA38_40460</name>
</gene>
<protein>
    <submittedName>
        <fullName evidence="10">Dyp-type peroxidase</fullName>
    </submittedName>
</protein>
<dbReference type="InterPro" id="IPR006314">
    <property type="entry name" value="Dyp_peroxidase"/>
</dbReference>
<evidence type="ECO:0000256" key="4">
    <source>
        <dbReference type="ARBA" id="ARBA00023002"/>
    </source>
</evidence>
<evidence type="ECO:0000259" key="8">
    <source>
        <dbReference type="Pfam" id="PF04261"/>
    </source>
</evidence>
<keyword evidence="5" id="KW-0408">Iron</keyword>
<accession>A0A4V5UVN5</accession>
<keyword evidence="3" id="KW-0479">Metal-binding</keyword>
<feature type="region of interest" description="Disordered" evidence="7">
    <location>
        <begin position="305"/>
        <end position="336"/>
    </location>
</feature>
<feature type="domain" description="Dyp-type peroxidase C-terminal" evidence="9">
    <location>
        <begin position="136"/>
        <end position="300"/>
    </location>
</feature>
<dbReference type="InterPro" id="IPR048328">
    <property type="entry name" value="Dyp_perox_C"/>
</dbReference>
<evidence type="ECO:0000313" key="10">
    <source>
        <dbReference type="EMBL" id="TKK73743.1"/>
    </source>
</evidence>
<dbReference type="PANTHER" id="PTHR30521">
    <property type="entry name" value="DEFERROCHELATASE/PEROXIDASE"/>
    <property type="match status" value="1"/>
</dbReference>
<comment type="cofactor">
    <cofactor evidence="1">
        <name>heme b</name>
        <dbReference type="ChEBI" id="CHEBI:60344"/>
    </cofactor>
</comment>
<evidence type="ECO:0000256" key="5">
    <source>
        <dbReference type="ARBA" id="ARBA00023004"/>
    </source>
</evidence>
<dbReference type="EMBL" id="SZPZ01000007">
    <property type="protein sequence ID" value="TKK73743.1"/>
    <property type="molecule type" value="Genomic_DNA"/>
</dbReference>
<dbReference type="Pfam" id="PF20628">
    <property type="entry name" value="Dyp_perox_C"/>
    <property type="match status" value="1"/>
</dbReference>
<evidence type="ECO:0000256" key="1">
    <source>
        <dbReference type="ARBA" id="ARBA00001970"/>
    </source>
</evidence>
<name>A0A4V5UVN5_9ACTN</name>
<dbReference type="InterPro" id="IPR048327">
    <property type="entry name" value="Dyp_perox_N"/>
</dbReference>
<evidence type="ECO:0000256" key="7">
    <source>
        <dbReference type="SAM" id="MobiDB-lite"/>
    </source>
</evidence>
<sequence>MVLIQEVLREPAKAAVFLVLAVRPGSEDTARALLEDIAGLTRAVGFRAPDDLLSCVVGIGASAWSRLYRVPAPRDLHPFRALSGAKHTAPATHGDLLFHFRARRLDLCFELARQVMARLAGHVKVLDEVQGFKYFDERDLLGFVDGTENPTGSKAVAAITVGDEDPAYAGGSYVVVQKYLHDLDAWQALPVAEQERVIGREKLSDFELSDEDKPANSHVAVNTIVDPDGTERQIVRENMAFGSLGAAEFGTYFIGYAATPDVIERMLHRMFVGEPPGNYDRILDFSTAVTGSLFFVPTAEFLEDPSPAPAATTPARINRNPADGSLGIGSLRRSRT</sequence>
<dbReference type="PROSITE" id="PS51404">
    <property type="entry name" value="DYP_PEROXIDASE"/>
    <property type="match status" value="1"/>
</dbReference>
<evidence type="ECO:0000256" key="3">
    <source>
        <dbReference type="ARBA" id="ARBA00022723"/>
    </source>
</evidence>
<evidence type="ECO:0000259" key="9">
    <source>
        <dbReference type="Pfam" id="PF20628"/>
    </source>
</evidence>
<feature type="domain" description="Dyp-type peroxidase N-terminal" evidence="8">
    <location>
        <begin position="7"/>
        <end position="133"/>
    </location>
</feature>
<dbReference type="GO" id="GO:0020037">
    <property type="term" value="F:heme binding"/>
    <property type="evidence" value="ECO:0007669"/>
    <property type="project" value="InterPro"/>
</dbReference>
<keyword evidence="4" id="KW-0560">Oxidoreductase</keyword>
<comment type="similarity">
    <text evidence="6">Belongs to the DyP-type peroxidase family.</text>
</comment>
<dbReference type="NCBIfam" id="TIGR01413">
    <property type="entry name" value="Dyp_perox_fam"/>
    <property type="match status" value="1"/>
</dbReference>
<dbReference type="OrthoDB" id="3251355at2"/>
<evidence type="ECO:0000256" key="2">
    <source>
        <dbReference type="ARBA" id="ARBA00022559"/>
    </source>
</evidence>
<dbReference type="GO" id="GO:0004601">
    <property type="term" value="F:peroxidase activity"/>
    <property type="evidence" value="ECO:0007669"/>
    <property type="project" value="UniProtKB-KW"/>
</dbReference>
<keyword evidence="2 10" id="KW-0575">Peroxidase</keyword>
<comment type="caution">
    <text evidence="10">The sequence shown here is derived from an EMBL/GenBank/DDBJ whole genome shotgun (WGS) entry which is preliminary data.</text>
</comment>
<dbReference type="GO" id="GO:0005829">
    <property type="term" value="C:cytosol"/>
    <property type="evidence" value="ECO:0007669"/>
    <property type="project" value="TreeGrafter"/>
</dbReference>
<reference evidence="10 11" key="1">
    <citation type="submission" date="2019-04" db="EMBL/GenBank/DDBJ databases">
        <title>Kribbella sp. NEAU-THZ 27 nov., a novel actinomycete isolated from soil.</title>
        <authorList>
            <person name="Duan L."/>
        </authorList>
    </citation>
    <scope>NUCLEOTIDE SEQUENCE [LARGE SCALE GENOMIC DNA]</scope>
    <source>
        <strain evidence="11">NEAU-THZ27</strain>
    </source>
</reference>
<dbReference type="AlphaFoldDB" id="A0A4V5UVN5"/>
<evidence type="ECO:0000313" key="11">
    <source>
        <dbReference type="Proteomes" id="UP000305836"/>
    </source>
</evidence>
<dbReference type="PANTHER" id="PTHR30521:SF0">
    <property type="entry name" value="DYP-TYPE PEROXIDASE FAMILY PROTEIN"/>
    <property type="match status" value="1"/>
</dbReference>
<proteinExistence type="inferred from homology"/>